<gene>
    <name evidence="1" type="ORF">I593_02108</name>
</gene>
<dbReference type="AlphaFoldDB" id="R9B4A9"/>
<dbReference type="InterPro" id="IPR019289">
    <property type="entry name" value="Phage_tail_E/E"/>
</dbReference>
<dbReference type="OrthoDB" id="7366507at2"/>
<proteinExistence type="predicted"/>
<organism evidence="1 2">
    <name type="scientific">Acinetobacter tandoii DSM 14970 = CIP 107469</name>
    <dbReference type="NCBI Taxonomy" id="1120927"/>
    <lineage>
        <taxon>Bacteria</taxon>
        <taxon>Pseudomonadati</taxon>
        <taxon>Pseudomonadota</taxon>
        <taxon>Gammaproteobacteria</taxon>
        <taxon>Moraxellales</taxon>
        <taxon>Moraxellaceae</taxon>
        <taxon>Acinetobacter</taxon>
    </lineage>
</organism>
<accession>R9B4A9</accession>
<dbReference type="Proteomes" id="UP000016201">
    <property type="component" value="Unassembled WGS sequence"/>
</dbReference>
<evidence type="ECO:0000313" key="1">
    <source>
        <dbReference type="EMBL" id="EOR07221.1"/>
    </source>
</evidence>
<evidence type="ECO:0000313" key="2">
    <source>
        <dbReference type="Proteomes" id="UP000016201"/>
    </source>
</evidence>
<dbReference type="EMBL" id="AQFM01000037">
    <property type="protein sequence ID" value="EOR07221.1"/>
    <property type="molecule type" value="Genomic_DNA"/>
</dbReference>
<comment type="caution">
    <text evidence="1">The sequence shown here is derived from an EMBL/GenBank/DDBJ whole genome shotgun (WGS) entry which is preliminary data.</text>
</comment>
<sequence>MTTAEQTQNAETIADPNVKTINFDYGFKRGETTIKEVTIRKPKTGALRGLTLADLLQLDVNAIAVLTPRITSPSMSQQDVYDLDPSDLTKIGKEIISFFVKTTDEDFQ</sequence>
<dbReference type="eggNOG" id="ENOG5032YUV">
    <property type="taxonomic scope" value="Bacteria"/>
</dbReference>
<dbReference type="Pfam" id="PF10109">
    <property type="entry name" value="Phage_TAC_7"/>
    <property type="match status" value="1"/>
</dbReference>
<evidence type="ECO:0008006" key="3">
    <source>
        <dbReference type="Google" id="ProtNLM"/>
    </source>
</evidence>
<keyword evidence="2" id="KW-1185">Reference proteome</keyword>
<name>R9B4A9_9GAMM</name>
<dbReference type="RefSeq" id="WP_016167161.1">
    <property type="nucleotide sequence ID" value="NZ_JHZG01000017.1"/>
</dbReference>
<reference evidence="1 2" key="1">
    <citation type="submission" date="2013-03" db="EMBL/GenBank/DDBJ databases">
        <title>The Genome Sequence of Acinetobacter tandoii CIP 107469.</title>
        <authorList>
            <consortium name="The Broad Institute Genome Sequencing Platform"/>
            <consortium name="The Broad Institute Genome Sequencing Center for Infectious Disease"/>
            <person name="Cerqueira G."/>
            <person name="Feldgarden M."/>
            <person name="Courvalin P."/>
            <person name="Perichon B."/>
            <person name="Grillot-Courvalin C."/>
            <person name="Clermont D."/>
            <person name="Rocha E."/>
            <person name="Yoon E.-J."/>
            <person name="Nemec A."/>
            <person name="Walker B."/>
            <person name="Young S.K."/>
            <person name="Zeng Q."/>
            <person name="Gargeya S."/>
            <person name="Fitzgerald M."/>
            <person name="Haas B."/>
            <person name="Abouelleil A."/>
            <person name="Alvarado L."/>
            <person name="Arachchi H.M."/>
            <person name="Berlin A.M."/>
            <person name="Chapman S.B."/>
            <person name="Dewar J."/>
            <person name="Goldberg J."/>
            <person name="Griggs A."/>
            <person name="Gujja S."/>
            <person name="Hansen M."/>
            <person name="Howarth C."/>
            <person name="Imamovic A."/>
            <person name="Larimer J."/>
            <person name="McCowan C."/>
            <person name="Murphy C."/>
            <person name="Neiman D."/>
            <person name="Pearson M."/>
            <person name="Priest M."/>
            <person name="Roberts A."/>
            <person name="Saif S."/>
            <person name="Shea T."/>
            <person name="Sisk P."/>
            <person name="Sykes S."/>
            <person name="Wortman J."/>
            <person name="Nusbaum C."/>
            <person name="Birren B."/>
        </authorList>
    </citation>
    <scope>NUCLEOTIDE SEQUENCE [LARGE SCALE GENOMIC DNA]</scope>
    <source>
        <strain evidence="1 2">CIP 107469</strain>
    </source>
</reference>
<dbReference type="PATRIC" id="fig|1120927.3.peg.2045"/>
<protein>
    <recommendedName>
        <fullName evidence="3">Phage tail protein E</fullName>
    </recommendedName>
</protein>